<feature type="domain" description="FERM" evidence="1">
    <location>
        <begin position="22"/>
        <end position="125"/>
    </location>
</feature>
<reference evidence="2" key="3">
    <citation type="submission" date="2025-09" db="UniProtKB">
        <authorList>
            <consortium name="Ensembl"/>
        </authorList>
    </citation>
    <scope>IDENTIFICATION</scope>
</reference>
<dbReference type="InterPro" id="IPR000299">
    <property type="entry name" value="FERM_domain"/>
</dbReference>
<dbReference type="InterPro" id="IPR019747">
    <property type="entry name" value="FERM_CS"/>
</dbReference>
<dbReference type="InterPro" id="IPR018979">
    <property type="entry name" value="FERM_N"/>
</dbReference>
<dbReference type="CDD" id="cd17102">
    <property type="entry name" value="FERM_F1_FRMD3"/>
    <property type="match status" value="1"/>
</dbReference>
<accession>A0A452GPB3</accession>
<sequence length="125" mass="14594">QRGAGVLSELAYHEQDCARWTGPIQCWWCTGSRFSLVQRDAKGQYLFDLLCHHLNLLEKDYFGIRFVDPDKQRHWLEFTKSVVKQMRAQPPFTMCFRVKFYPTDPAALKEEITSSEMMTLAASEI</sequence>
<dbReference type="Proteomes" id="UP000291020">
    <property type="component" value="Unassembled WGS sequence"/>
</dbReference>
<dbReference type="GO" id="GO:0005856">
    <property type="term" value="C:cytoskeleton"/>
    <property type="evidence" value="ECO:0007669"/>
    <property type="project" value="TreeGrafter"/>
</dbReference>
<dbReference type="InterPro" id="IPR029071">
    <property type="entry name" value="Ubiquitin-like_domsf"/>
</dbReference>
<dbReference type="Ensembl" id="ENSGAGT00000004329.1">
    <property type="protein sequence ID" value="ENSGAGP00000003741.1"/>
    <property type="gene ID" value="ENSGAGG00000003042.1"/>
</dbReference>
<evidence type="ECO:0000313" key="2">
    <source>
        <dbReference type="Ensembl" id="ENSGAGP00000003741.1"/>
    </source>
</evidence>
<dbReference type="PANTHER" id="PTHR23280:SF5">
    <property type="entry name" value="FERM DOMAIN-CONTAINING PROTEIN 5"/>
    <property type="match status" value="1"/>
</dbReference>
<reference evidence="3" key="1">
    <citation type="journal article" date="2017" name="PLoS ONE">
        <title>The Agassiz's desert tortoise genome provides a resource for the conservation of a threatened species.</title>
        <authorList>
            <person name="Tollis M."/>
            <person name="DeNardo D.F."/>
            <person name="Cornelius J.A."/>
            <person name="Dolby G.A."/>
            <person name="Edwards T."/>
            <person name="Henen B.T."/>
            <person name="Karl A.E."/>
            <person name="Murphy R.W."/>
            <person name="Kusumi K."/>
        </authorList>
    </citation>
    <scope>NUCLEOTIDE SEQUENCE [LARGE SCALE GENOMIC DNA]</scope>
</reference>
<dbReference type="PROSITE" id="PS50057">
    <property type="entry name" value="FERM_3"/>
    <property type="match status" value="1"/>
</dbReference>
<dbReference type="STRING" id="38772.ENSGAGP00000003741"/>
<reference evidence="2" key="2">
    <citation type="submission" date="2025-08" db="UniProtKB">
        <authorList>
            <consortium name="Ensembl"/>
        </authorList>
    </citation>
    <scope>IDENTIFICATION</scope>
</reference>
<protein>
    <recommendedName>
        <fullName evidence="1">FERM domain-containing protein</fullName>
    </recommendedName>
</protein>
<dbReference type="SUPFAM" id="SSF54236">
    <property type="entry name" value="Ubiquitin-like"/>
    <property type="match status" value="1"/>
</dbReference>
<dbReference type="Gene3D" id="3.10.20.90">
    <property type="entry name" value="Phosphatidylinositol 3-kinase Catalytic Subunit, Chain A, domain 1"/>
    <property type="match status" value="1"/>
</dbReference>
<dbReference type="PROSITE" id="PS00660">
    <property type="entry name" value="FERM_1"/>
    <property type="match status" value="1"/>
</dbReference>
<evidence type="ECO:0000259" key="1">
    <source>
        <dbReference type="PROSITE" id="PS50057"/>
    </source>
</evidence>
<dbReference type="AlphaFoldDB" id="A0A452GPB3"/>
<dbReference type="Pfam" id="PF09379">
    <property type="entry name" value="FERM_N"/>
    <property type="match status" value="1"/>
</dbReference>
<dbReference type="FunFam" id="3.10.20.90:FF:000458">
    <property type="entry name" value="Erythrocyte membrane protein band 4.1a"/>
    <property type="match status" value="1"/>
</dbReference>
<evidence type="ECO:0000313" key="3">
    <source>
        <dbReference type="Proteomes" id="UP000291020"/>
    </source>
</evidence>
<organism evidence="2 3">
    <name type="scientific">Gopherus agassizii</name>
    <name type="common">Agassiz's desert tortoise</name>
    <dbReference type="NCBI Taxonomy" id="38772"/>
    <lineage>
        <taxon>Eukaryota</taxon>
        <taxon>Metazoa</taxon>
        <taxon>Chordata</taxon>
        <taxon>Craniata</taxon>
        <taxon>Vertebrata</taxon>
        <taxon>Euteleostomi</taxon>
        <taxon>Archelosauria</taxon>
        <taxon>Testudinata</taxon>
        <taxon>Testudines</taxon>
        <taxon>Cryptodira</taxon>
        <taxon>Durocryptodira</taxon>
        <taxon>Testudinoidea</taxon>
        <taxon>Testudinidae</taxon>
        <taxon>Gopherus</taxon>
    </lineage>
</organism>
<name>A0A452GPB3_9SAUR</name>
<proteinExistence type="predicted"/>
<dbReference type="GO" id="GO:0031032">
    <property type="term" value="P:actomyosin structure organization"/>
    <property type="evidence" value="ECO:0007669"/>
    <property type="project" value="TreeGrafter"/>
</dbReference>
<keyword evidence="3" id="KW-1185">Reference proteome</keyword>
<dbReference type="PANTHER" id="PTHR23280">
    <property type="entry name" value="4.1 G PROTEIN"/>
    <property type="match status" value="1"/>
</dbReference>